<sequence length="559" mass="60414">MATTIDGSKSTSLNATALPISHTVDSDNQKPAIVAEPLHGKPDIEHAIVEDDPRKWGPARKNAILAIVSGASMIAGLAANIQNPANAQIEQDLHTTSGNISWSLSLFILVQGNFPIIWSAISEIKGRMLVYVLSISLFTIGSIVVATSNTIGLLIGMRILQAAGSSAVMAIAAATLADIYESHERGTKMGIYYSAPLLGPSLGPILGGALTQGFNWRAVFWFLVVWGFIILMAFLFLFKDTFRRERSLTYQHVLRMRMRERAHEHSKRSSQATVITSAAEKTVGSEEAVTDRGHSTELDHAVPQDLEAQTKKSGGTPAPPALTEVKLSLKDVNPFPPLWKILKRKNNISILIPSGLIFAFSYSMSYTCARTLADSYGYDALKTGLVLLSLGVGSIVGSQLGGRWSDRTLAKLKAQNGGRSYPEMRLESTKLAMPFLPLSVIAYAWICEKHVNVAAICVTLFLAGFFSIWIYTSTLAYIVDANKGRSSTAVAANSAFRGGSAFVAAEVAIPLQNAIGDGGLYTLWGGLLIITELLILVVIYKGEKWREEGEAEDEDKPGK</sequence>
<evidence type="ECO:0000256" key="3">
    <source>
        <dbReference type="ARBA" id="ARBA00022989"/>
    </source>
</evidence>
<feature type="transmembrane region" description="Helical" evidence="6">
    <location>
        <begin position="128"/>
        <end position="147"/>
    </location>
</feature>
<dbReference type="GO" id="GO:0005886">
    <property type="term" value="C:plasma membrane"/>
    <property type="evidence" value="ECO:0007669"/>
    <property type="project" value="TreeGrafter"/>
</dbReference>
<dbReference type="HOGENOM" id="CLU_008455_8_5_1"/>
<dbReference type="InterPro" id="IPR020846">
    <property type="entry name" value="MFS_dom"/>
</dbReference>
<dbReference type="KEGG" id="sla:SERLADRAFT_439024"/>
<organism>
    <name type="scientific">Serpula lacrymans var. lacrymans (strain S7.9)</name>
    <name type="common">Dry rot fungus</name>
    <dbReference type="NCBI Taxonomy" id="578457"/>
    <lineage>
        <taxon>Eukaryota</taxon>
        <taxon>Fungi</taxon>
        <taxon>Dikarya</taxon>
        <taxon>Basidiomycota</taxon>
        <taxon>Agaricomycotina</taxon>
        <taxon>Agaricomycetes</taxon>
        <taxon>Agaricomycetidae</taxon>
        <taxon>Boletales</taxon>
        <taxon>Coniophorineae</taxon>
        <taxon>Serpulaceae</taxon>
        <taxon>Serpula</taxon>
    </lineage>
</organism>
<dbReference type="RefSeq" id="XP_007319480.1">
    <property type="nucleotide sequence ID" value="XM_007319418.1"/>
</dbReference>
<evidence type="ECO:0000256" key="2">
    <source>
        <dbReference type="ARBA" id="ARBA00022692"/>
    </source>
</evidence>
<dbReference type="Pfam" id="PF07690">
    <property type="entry name" value="MFS_1"/>
    <property type="match status" value="1"/>
</dbReference>
<feature type="transmembrane region" description="Helical" evidence="6">
    <location>
        <begin position="101"/>
        <end position="121"/>
    </location>
</feature>
<feature type="transmembrane region" description="Helical" evidence="6">
    <location>
        <begin position="191"/>
        <end position="212"/>
    </location>
</feature>
<feature type="transmembrane region" description="Helical" evidence="6">
    <location>
        <begin position="159"/>
        <end position="179"/>
    </location>
</feature>
<dbReference type="Gene3D" id="1.20.1250.20">
    <property type="entry name" value="MFS general substrate transporter like domains"/>
    <property type="match status" value="1"/>
</dbReference>
<evidence type="ECO:0000313" key="8">
    <source>
        <dbReference type="EMBL" id="EGO23718.1"/>
    </source>
</evidence>
<keyword evidence="3 6" id="KW-1133">Transmembrane helix</keyword>
<dbReference type="Proteomes" id="UP000008064">
    <property type="component" value="Unassembled WGS sequence"/>
</dbReference>
<dbReference type="GeneID" id="18815132"/>
<feature type="domain" description="Major facilitator superfamily (MFS) profile" evidence="7">
    <location>
        <begin position="64"/>
        <end position="543"/>
    </location>
</feature>
<evidence type="ECO:0000256" key="4">
    <source>
        <dbReference type="ARBA" id="ARBA00023136"/>
    </source>
</evidence>
<dbReference type="PROSITE" id="PS50850">
    <property type="entry name" value="MFS"/>
    <property type="match status" value="1"/>
</dbReference>
<dbReference type="SUPFAM" id="SSF103473">
    <property type="entry name" value="MFS general substrate transporter"/>
    <property type="match status" value="1"/>
</dbReference>
<keyword evidence="2 6" id="KW-0812">Transmembrane</keyword>
<feature type="transmembrane region" description="Helical" evidence="6">
    <location>
        <begin position="218"/>
        <end position="238"/>
    </location>
</feature>
<dbReference type="PANTHER" id="PTHR23502:SF5">
    <property type="entry name" value="QUINIDINE RESISTANCE PROTEIN 3"/>
    <property type="match status" value="1"/>
</dbReference>
<feature type="region of interest" description="Disordered" evidence="5">
    <location>
        <begin position="261"/>
        <end position="320"/>
    </location>
</feature>
<dbReference type="InterPro" id="IPR036259">
    <property type="entry name" value="MFS_trans_sf"/>
</dbReference>
<feature type="transmembrane region" description="Helical" evidence="6">
    <location>
        <begin position="521"/>
        <end position="540"/>
    </location>
</feature>
<keyword evidence="4 6" id="KW-0472">Membrane</keyword>
<reference evidence="8" key="1">
    <citation type="submission" date="2011-04" db="EMBL/GenBank/DDBJ databases">
        <title>Evolution of plant cell wall degrading machinery underlies the functional diversity of forest fungi.</title>
        <authorList>
            <consortium name="US DOE Joint Genome Institute (JGI-PGF)"/>
            <person name="Eastwood D.C."/>
            <person name="Floudas D."/>
            <person name="Binder M."/>
            <person name="Majcherczyk A."/>
            <person name="Schneider P."/>
            <person name="Aerts A."/>
            <person name="Asiegbu F.O."/>
            <person name="Baker S.E."/>
            <person name="Barry K."/>
            <person name="Bendiksby M."/>
            <person name="Blumentritt M."/>
            <person name="Coutinho P.M."/>
            <person name="Cullen D."/>
            <person name="Cullen D."/>
            <person name="Gathman A."/>
            <person name="Goodell B."/>
            <person name="Henrissat B."/>
            <person name="Ihrmark K."/>
            <person name="Kauserud H."/>
            <person name="Kohler A."/>
            <person name="LaButti K."/>
            <person name="Lapidus A."/>
            <person name="Lavin J.L."/>
            <person name="Lee Y.-H."/>
            <person name="Lindquist E."/>
            <person name="Lilly W."/>
            <person name="Lucas S."/>
            <person name="Morin E."/>
            <person name="Murat C."/>
            <person name="Oguiza J.A."/>
            <person name="Park J."/>
            <person name="Pisabarro A.G."/>
            <person name="Riley R."/>
            <person name="Rosling A."/>
            <person name="Salamov A."/>
            <person name="Schmidt O."/>
            <person name="Schmutz J."/>
            <person name="Skrede I."/>
            <person name="Stenlid J."/>
            <person name="Wiebenga A."/>
            <person name="Xie X."/>
            <person name="Kues U."/>
            <person name="Hibbett D.S."/>
            <person name="Hoffmeister D."/>
            <person name="Hogberg N."/>
            <person name="Martin F."/>
            <person name="Grigoriev I.V."/>
            <person name="Watkinson S.C."/>
        </authorList>
    </citation>
    <scope>NUCLEOTIDE SEQUENCE</scope>
    <source>
        <strain evidence="8">S7.9</strain>
    </source>
</reference>
<feature type="transmembrane region" description="Helical" evidence="6">
    <location>
        <begin position="63"/>
        <end position="81"/>
    </location>
</feature>
<protein>
    <recommendedName>
        <fullName evidence="7">Major facilitator superfamily (MFS) profile domain-containing protein</fullName>
    </recommendedName>
</protein>
<feature type="transmembrane region" description="Helical" evidence="6">
    <location>
        <begin position="348"/>
        <end position="365"/>
    </location>
</feature>
<evidence type="ECO:0000256" key="1">
    <source>
        <dbReference type="ARBA" id="ARBA00004141"/>
    </source>
</evidence>
<feature type="transmembrane region" description="Helical" evidence="6">
    <location>
        <begin position="452"/>
        <end position="478"/>
    </location>
</feature>
<gene>
    <name evidence="8" type="ORF">SERLADRAFT_439024</name>
</gene>
<dbReference type="PANTHER" id="PTHR23502">
    <property type="entry name" value="MAJOR FACILITATOR SUPERFAMILY"/>
    <property type="match status" value="1"/>
</dbReference>
<dbReference type="GO" id="GO:0022857">
    <property type="term" value="F:transmembrane transporter activity"/>
    <property type="evidence" value="ECO:0007669"/>
    <property type="project" value="InterPro"/>
</dbReference>
<dbReference type="EMBL" id="GL945435">
    <property type="protein sequence ID" value="EGO23718.1"/>
    <property type="molecule type" value="Genomic_DNA"/>
</dbReference>
<comment type="subcellular location">
    <subcellularLocation>
        <location evidence="1">Membrane</location>
        <topology evidence="1">Multi-pass membrane protein</topology>
    </subcellularLocation>
</comment>
<dbReference type="OrthoDB" id="2585655at2759"/>
<proteinExistence type="predicted"/>
<dbReference type="AlphaFoldDB" id="F8NYP7"/>
<accession>F8NYP7</accession>
<dbReference type="InterPro" id="IPR011701">
    <property type="entry name" value="MFS"/>
</dbReference>
<evidence type="ECO:0000259" key="7">
    <source>
        <dbReference type="PROSITE" id="PS50850"/>
    </source>
</evidence>
<feature type="transmembrane region" description="Helical" evidence="6">
    <location>
        <begin position="385"/>
        <end position="405"/>
    </location>
</feature>
<dbReference type="Gene3D" id="1.20.1720.10">
    <property type="entry name" value="Multidrug resistance protein D"/>
    <property type="match status" value="1"/>
</dbReference>
<feature type="compositionally biased region" description="Basic and acidic residues" evidence="5">
    <location>
        <begin position="289"/>
        <end position="302"/>
    </location>
</feature>
<evidence type="ECO:0000256" key="5">
    <source>
        <dbReference type="SAM" id="MobiDB-lite"/>
    </source>
</evidence>
<name>F8NYP7_SERL9</name>
<evidence type="ECO:0000256" key="6">
    <source>
        <dbReference type="SAM" id="Phobius"/>
    </source>
</evidence>